<comment type="catalytic activity">
    <reaction evidence="1 9 10">
        <text>[protein]-peptidylproline (omega=180) = [protein]-peptidylproline (omega=0)</text>
        <dbReference type="Rhea" id="RHEA:16237"/>
        <dbReference type="Rhea" id="RHEA-COMP:10747"/>
        <dbReference type="Rhea" id="RHEA-COMP:10748"/>
        <dbReference type="ChEBI" id="CHEBI:83833"/>
        <dbReference type="ChEBI" id="CHEBI:83834"/>
        <dbReference type="EC" id="5.2.1.8"/>
    </reaction>
</comment>
<dbReference type="Proteomes" id="UP000184240">
    <property type="component" value="Unassembled WGS sequence"/>
</dbReference>
<evidence type="ECO:0000256" key="2">
    <source>
        <dbReference type="ARBA" id="ARBA00004496"/>
    </source>
</evidence>
<dbReference type="PROSITE" id="PS50059">
    <property type="entry name" value="FKBP_PPIASE"/>
    <property type="match status" value="1"/>
</dbReference>
<comment type="subcellular location">
    <subcellularLocation>
        <location evidence="2">Cytoplasm</location>
    </subcellularLocation>
</comment>
<evidence type="ECO:0000313" key="13">
    <source>
        <dbReference type="Proteomes" id="UP000184240"/>
    </source>
</evidence>
<accession>A0A1M5XX48</accession>
<evidence type="ECO:0000313" key="12">
    <source>
        <dbReference type="EMBL" id="SHI03823.1"/>
    </source>
</evidence>
<keyword evidence="4" id="KW-0963">Cytoplasm</keyword>
<name>A0A1M5XX48_9FLAO</name>
<sequence>MPPLFYSFRTMETQEKNTQRSVKNNDTVQVHYTGKLTNGQIFDSSVDKQPLEFQLGQGQIIPGFEKGLIDMTVSEKKTITIPEAEAYGEVRKDLFQEVPKADLPQEIDPQVGMGLVAKNPDGTERQLRVAEVRNESIVIDANHPLAGQDLIFELEVVDIK</sequence>
<dbReference type="Gene3D" id="3.10.50.40">
    <property type="match status" value="1"/>
</dbReference>
<proteinExistence type="inferred from homology"/>
<evidence type="ECO:0000256" key="4">
    <source>
        <dbReference type="ARBA" id="ARBA00022490"/>
    </source>
</evidence>
<keyword evidence="6" id="KW-0143">Chaperone</keyword>
<dbReference type="InterPro" id="IPR046357">
    <property type="entry name" value="PPIase_dom_sf"/>
</dbReference>
<comment type="function">
    <text evidence="8">Also involved in hydrogenase metallocenter assembly, probably by participating in the nickel insertion step. This function in hydrogenase biosynthesis requires chaperone activity and the presence of the metal-binding domain, but not PPIase activity.</text>
</comment>
<dbReference type="GO" id="GO:0003755">
    <property type="term" value="F:peptidyl-prolyl cis-trans isomerase activity"/>
    <property type="evidence" value="ECO:0007669"/>
    <property type="project" value="UniProtKB-UniRule"/>
</dbReference>
<evidence type="ECO:0000256" key="7">
    <source>
        <dbReference type="ARBA" id="ARBA00023235"/>
    </source>
</evidence>
<dbReference type="AlphaFoldDB" id="A0A1M5XX48"/>
<evidence type="ECO:0000256" key="6">
    <source>
        <dbReference type="ARBA" id="ARBA00023186"/>
    </source>
</evidence>
<reference evidence="13" key="1">
    <citation type="submission" date="2016-11" db="EMBL/GenBank/DDBJ databases">
        <authorList>
            <person name="Varghese N."/>
            <person name="Submissions S."/>
        </authorList>
    </citation>
    <scope>NUCLEOTIDE SEQUENCE [LARGE SCALE GENOMIC DNA]</scope>
    <source>
        <strain evidence="13">DSM 19859</strain>
    </source>
</reference>
<dbReference type="Pfam" id="PF00254">
    <property type="entry name" value="FKBP_C"/>
    <property type="match status" value="1"/>
</dbReference>
<evidence type="ECO:0000256" key="9">
    <source>
        <dbReference type="PROSITE-ProRule" id="PRU00277"/>
    </source>
</evidence>
<evidence type="ECO:0000256" key="8">
    <source>
        <dbReference type="ARBA" id="ARBA00037071"/>
    </source>
</evidence>
<evidence type="ECO:0000256" key="10">
    <source>
        <dbReference type="RuleBase" id="RU003915"/>
    </source>
</evidence>
<keyword evidence="7 9" id="KW-0413">Isomerase</keyword>
<dbReference type="EMBL" id="FQXT01000003">
    <property type="protein sequence ID" value="SHI03823.1"/>
    <property type="molecule type" value="Genomic_DNA"/>
</dbReference>
<comment type="similarity">
    <text evidence="3 10">Belongs to the FKBP-type PPIase family.</text>
</comment>
<dbReference type="PANTHER" id="PTHR47861">
    <property type="entry name" value="FKBP-TYPE PEPTIDYL-PROLYL CIS-TRANS ISOMERASE SLYD"/>
    <property type="match status" value="1"/>
</dbReference>
<gene>
    <name evidence="12" type="ORF">SAMN04487999_1745</name>
</gene>
<evidence type="ECO:0000256" key="1">
    <source>
        <dbReference type="ARBA" id="ARBA00000971"/>
    </source>
</evidence>
<evidence type="ECO:0000256" key="5">
    <source>
        <dbReference type="ARBA" id="ARBA00023110"/>
    </source>
</evidence>
<feature type="domain" description="PPIase FKBP-type" evidence="11">
    <location>
        <begin position="25"/>
        <end position="99"/>
    </location>
</feature>
<protein>
    <recommendedName>
        <fullName evidence="10">Peptidyl-prolyl cis-trans isomerase</fullName>
        <ecNumber evidence="10">5.2.1.8</ecNumber>
    </recommendedName>
</protein>
<dbReference type="PANTHER" id="PTHR47861:SF3">
    <property type="entry name" value="FKBP-TYPE PEPTIDYL-PROLYL CIS-TRANS ISOMERASE SLYD"/>
    <property type="match status" value="1"/>
</dbReference>
<organism evidence="12 13">
    <name type="scientific">Leeuwenhoekiella palythoae</name>
    <dbReference type="NCBI Taxonomy" id="573501"/>
    <lineage>
        <taxon>Bacteria</taxon>
        <taxon>Pseudomonadati</taxon>
        <taxon>Bacteroidota</taxon>
        <taxon>Flavobacteriia</taxon>
        <taxon>Flavobacteriales</taxon>
        <taxon>Flavobacteriaceae</taxon>
        <taxon>Leeuwenhoekiella</taxon>
    </lineage>
</organism>
<dbReference type="SUPFAM" id="SSF54534">
    <property type="entry name" value="FKBP-like"/>
    <property type="match status" value="1"/>
</dbReference>
<evidence type="ECO:0000256" key="3">
    <source>
        <dbReference type="ARBA" id="ARBA00006577"/>
    </source>
</evidence>
<dbReference type="EC" id="5.2.1.8" evidence="10"/>
<dbReference type="STRING" id="573501.SAMN04487999_1745"/>
<evidence type="ECO:0000259" key="11">
    <source>
        <dbReference type="PROSITE" id="PS50059"/>
    </source>
</evidence>
<dbReference type="GO" id="GO:0005737">
    <property type="term" value="C:cytoplasm"/>
    <property type="evidence" value="ECO:0007669"/>
    <property type="project" value="UniProtKB-SubCell"/>
</dbReference>
<dbReference type="InterPro" id="IPR001179">
    <property type="entry name" value="PPIase_FKBP_dom"/>
</dbReference>
<dbReference type="GO" id="GO:0042026">
    <property type="term" value="P:protein refolding"/>
    <property type="evidence" value="ECO:0007669"/>
    <property type="project" value="UniProtKB-ARBA"/>
</dbReference>
<keyword evidence="5 9" id="KW-0697">Rotamase</keyword>